<keyword evidence="1" id="KW-0812">Transmembrane</keyword>
<protein>
    <submittedName>
        <fullName evidence="2">Uncharacterized protein</fullName>
    </submittedName>
</protein>
<dbReference type="RefSeq" id="WP_139592229.1">
    <property type="nucleotide sequence ID" value="NZ_CP040825.1"/>
</dbReference>
<dbReference type="KEGG" id="mnh:FG904_01840"/>
<organism evidence="2 3">
    <name type="scientific">Mycoplasma nasistruthionis</name>
    <dbReference type="NCBI Taxonomy" id="353852"/>
    <lineage>
        <taxon>Bacteria</taxon>
        <taxon>Bacillati</taxon>
        <taxon>Mycoplasmatota</taxon>
        <taxon>Mollicutes</taxon>
        <taxon>Mycoplasmataceae</taxon>
        <taxon>Mycoplasma</taxon>
    </lineage>
</organism>
<evidence type="ECO:0000313" key="3">
    <source>
        <dbReference type="Proteomes" id="UP000305457"/>
    </source>
</evidence>
<dbReference type="Proteomes" id="UP000305457">
    <property type="component" value="Chromosome"/>
</dbReference>
<keyword evidence="1" id="KW-1133">Transmembrane helix</keyword>
<keyword evidence="1" id="KW-0472">Membrane</keyword>
<name>A0A5B7XVL3_9MOLU</name>
<feature type="transmembrane region" description="Helical" evidence="1">
    <location>
        <begin position="12"/>
        <end position="34"/>
    </location>
</feature>
<gene>
    <name evidence="2" type="ORF">FG904_01840</name>
</gene>
<reference evidence="2 3" key="1">
    <citation type="submission" date="2019-06" db="EMBL/GenBank/DDBJ databases">
        <title>Mycoplasma sp. 2F1A isolated from ostrich.</title>
        <authorList>
            <person name="Spergser J."/>
        </authorList>
    </citation>
    <scope>NUCLEOTIDE SEQUENCE [LARGE SCALE GENOMIC DNA]</scope>
    <source>
        <strain evidence="2 3">2F1A</strain>
    </source>
</reference>
<proteinExistence type="predicted"/>
<evidence type="ECO:0000313" key="2">
    <source>
        <dbReference type="EMBL" id="QCZ36747.1"/>
    </source>
</evidence>
<dbReference type="AlphaFoldDB" id="A0A5B7XVL3"/>
<evidence type="ECO:0000256" key="1">
    <source>
        <dbReference type="SAM" id="Phobius"/>
    </source>
</evidence>
<accession>A0A5B7XVL3</accession>
<sequence length="91" mass="10137">MIKAKKIKYAKKAAIILGGLSVVTVLGTATFFIADKYNNGSAVSQVVTKPNLSKIVVNITPKKINKRKLQIPIIMLIVLKMRAMKKWKKQL</sequence>
<dbReference type="EMBL" id="CP040825">
    <property type="protein sequence ID" value="QCZ36747.1"/>
    <property type="molecule type" value="Genomic_DNA"/>
</dbReference>